<evidence type="ECO:0000313" key="10">
    <source>
        <dbReference type="EMBL" id="SEF12971.1"/>
    </source>
</evidence>
<gene>
    <name evidence="10" type="ORF">SAMN04488561_4320</name>
</gene>
<sequence length="333" mass="34520">MEPPTLADVLDAQRLLAAHLPPTPTWNYPALDATAGATVFVKHENAQPTGAFKVRGGITLLSRLDPVVRRRGVVGYSTGNHAQSLAYAAHLFGVPCTIVMPEHPNPAKADAVRRLGAELVEHGATFDDAAPHAQALADERGMWLVSAANDPDIIAGVATAYAELFAQQPHLDAVVVPVGSGSGAAAACLVAAALAPGCEVIAVQAADSPAAYESWRDGELLRRPNRTAVEGLATGSGFALPQQVMRERLTDFVLVDDDQIAAAQWCLMRDAHTLSEGAGAAALAAVLADPDRFAGRRVAVVCTGGNASEAEIRRSAGLGEAAVAPALALSRRS</sequence>
<dbReference type="RefSeq" id="WP_069110039.1">
    <property type="nucleotide sequence ID" value="NZ_FNUC01000004.1"/>
</dbReference>
<dbReference type="InterPro" id="IPR036052">
    <property type="entry name" value="TrpB-like_PALP_sf"/>
</dbReference>
<dbReference type="SUPFAM" id="SSF53686">
    <property type="entry name" value="Tryptophan synthase beta subunit-like PLP-dependent enzymes"/>
    <property type="match status" value="1"/>
</dbReference>
<name>A0A1H5PIU7_9ACTN</name>
<evidence type="ECO:0000256" key="6">
    <source>
        <dbReference type="ARBA" id="ARBA00023239"/>
    </source>
</evidence>
<dbReference type="GO" id="GO:0006567">
    <property type="term" value="P:L-threonine catabolic process"/>
    <property type="evidence" value="ECO:0007669"/>
    <property type="project" value="TreeGrafter"/>
</dbReference>
<dbReference type="STRING" id="561176.SAMN04488561_4320"/>
<dbReference type="GO" id="GO:0009097">
    <property type="term" value="P:isoleucine biosynthetic process"/>
    <property type="evidence" value="ECO:0007669"/>
    <property type="project" value="TreeGrafter"/>
</dbReference>
<comment type="function">
    <text evidence="7">Catalyzes the anaerobic formation of alpha-ketobutyrate and ammonia from threonine in a two-step reaction. The first step involved a dehydration of threonine and a production of enamine intermediates (aminocrotonate), which tautomerizes to its imine form (iminobutyrate). Both intermediates are unstable and short-lived. The second step is the nonenzymatic hydrolysis of the enamine/imine intermediates to form 2-ketobutyrate and free ammonia. In the low water environment of the cell, the second step is accelerated by RidA.</text>
</comment>
<evidence type="ECO:0000256" key="1">
    <source>
        <dbReference type="ARBA" id="ARBA00001274"/>
    </source>
</evidence>
<dbReference type="Proteomes" id="UP000181980">
    <property type="component" value="Unassembled WGS sequence"/>
</dbReference>
<protein>
    <recommendedName>
        <fullName evidence="4">threonine ammonia-lyase</fullName>
        <ecNumber evidence="4">4.3.1.19</ecNumber>
    </recommendedName>
    <alternativeName>
        <fullName evidence="8">Threonine deaminase</fullName>
    </alternativeName>
</protein>
<comment type="similarity">
    <text evidence="3">Belongs to the serine/threonine dehydratase family.</text>
</comment>
<dbReference type="GO" id="GO:0003941">
    <property type="term" value="F:L-serine ammonia-lyase activity"/>
    <property type="evidence" value="ECO:0007669"/>
    <property type="project" value="TreeGrafter"/>
</dbReference>
<dbReference type="PANTHER" id="PTHR48078">
    <property type="entry name" value="THREONINE DEHYDRATASE, MITOCHONDRIAL-RELATED"/>
    <property type="match status" value="1"/>
</dbReference>
<evidence type="ECO:0000256" key="3">
    <source>
        <dbReference type="ARBA" id="ARBA00010869"/>
    </source>
</evidence>
<feature type="domain" description="Tryptophan synthase beta chain-like PALP" evidence="9">
    <location>
        <begin position="19"/>
        <end position="304"/>
    </location>
</feature>
<comment type="catalytic activity">
    <reaction evidence="1">
        <text>L-threonine = 2-oxobutanoate + NH4(+)</text>
        <dbReference type="Rhea" id="RHEA:22108"/>
        <dbReference type="ChEBI" id="CHEBI:16763"/>
        <dbReference type="ChEBI" id="CHEBI:28938"/>
        <dbReference type="ChEBI" id="CHEBI:57926"/>
        <dbReference type="EC" id="4.3.1.19"/>
    </reaction>
</comment>
<evidence type="ECO:0000256" key="5">
    <source>
        <dbReference type="ARBA" id="ARBA00022898"/>
    </source>
</evidence>
<dbReference type="GO" id="GO:0004794">
    <property type="term" value="F:threonine deaminase activity"/>
    <property type="evidence" value="ECO:0007669"/>
    <property type="project" value="UniProtKB-EC"/>
</dbReference>
<dbReference type="EMBL" id="FNUC01000004">
    <property type="protein sequence ID" value="SEF12971.1"/>
    <property type="molecule type" value="Genomic_DNA"/>
</dbReference>
<dbReference type="OrthoDB" id="9811476at2"/>
<evidence type="ECO:0000256" key="4">
    <source>
        <dbReference type="ARBA" id="ARBA00012096"/>
    </source>
</evidence>
<accession>A0A1H5PIU7</accession>
<dbReference type="PANTHER" id="PTHR48078:SF7">
    <property type="entry name" value="BLL6502 PROTEIN"/>
    <property type="match status" value="1"/>
</dbReference>
<keyword evidence="11" id="KW-1185">Reference proteome</keyword>
<keyword evidence="5" id="KW-0663">Pyridoxal phosphate</keyword>
<dbReference type="FunFam" id="3.40.50.1100:FF:000005">
    <property type="entry name" value="Threonine dehydratase catabolic"/>
    <property type="match status" value="1"/>
</dbReference>
<evidence type="ECO:0000256" key="8">
    <source>
        <dbReference type="ARBA" id="ARBA00031427"/>
    </source>
</evidence>
<evidence type="ECO:0000259" key="9">
    <source>
        <dbReference type="Pfam" id="PF00291"/>
    </source>
</evidence>
<dbReference type="InterPro" id="IPR001926">
    <property type="entry name" value="TrpB-like_PALP"/>
</dbReference>
<dbReference type="AlphaFoldDB" id="A0A1H5PIU7"/>
<dbReference type="InterPro" id="IPR050147">
    <property type="entry name" value="Ser/Thr_Dehydratase"/>
</dbReference>
<proteinExistence type="inferred from homology"/>
<evidence type="ECO:0000256" key="2">
    <source>
        <dbReference type="ARBA" id="ARBA00001933"/>
    </source>
</evidence>
<organism evidence="10 11">
    <name type="scientific">Jiangella alba</name>
    <dbReference type="NCBI Taxonomy" id="561176"/>
    <lineage>
        <taxon>Bacteria</taxon>
        <taxon>Bacillati</taxon>
        <taxon>Actinomycetota</taxon>
        <taxon>Actinomycetes</taxon>
        <taxon>Jiangellales</taxon>
        <taxon>Jiangellaceae</taxon>
        <taxon>Jiangella</taxon>
    </lineage>
</organism>
<dbReference type="EC" id="4.3.1.19" evidence="4"/>
<dbReference type="Gene3D" id="3.40.50.1100">
    <property type="match status" value="2"/>
</dbReference>
<evidence type="ECO:0000256" key="7">
    <source>
        <dbReference type="ARBA" id="ARBA00025527"/>
    </source>
</evidence>
<comment type="cofactor">
    <cofactor evidence="2">
        <name>pyridoxal 5'-phosphate</name>
        <dbReference type="ChEBI" id="CHEBI:597326"/>
    </cofactor>
</comment>
<dbReference type="GO" id="GO:0006565">
    <property type="term" value="P:L-serine catabolic process"/>
    <property type="evidence" value="ECO:0007669"/>
    <property type="project" value="TreeGrafter"/>
</dbReference>
<dbReference type="Pfam" id="PF00291">
    <property type="entry name" value="PALP"/>
    <property type="match status" value="1"/>
</dbReference>
<evidence type="ECO:0000313" key="11">
    <source>
        <dbReference type="Proteomes" id="UP000181980"/>
    </source>
</evidence>
<reference evidence="11" key="1">
    <citation type="submission" date="2016-10" db="EMBL/GenBank/DDBJ databases">
        <authorList>
            <person name="Varghese N."/>
            <person name="Submissions S."/>
        </authorList>
    </citation>
    <scope>NUCLEOTIDE SEQUENCE [LARGE SCALE GENOMIC DNA]</scope>
    <source>
        <strain evidence="11">DSM 45237</strain>
    </source>
</reference>
<keyword evidence="6" id="KW-0456">Lyase</keyword>